<reference evidence="1" key="1">
    <citation type="submission" date="2022-08" db="EMBL/GenBank/DDBJ databases">
        <title>Genome Sequence of Fusarium decemcellulare.</title>
        <authorList>
            <person name="Buettner E."/>
        </authorList>
    </citation>
    <scope>NUCLEOTIDE SEQUENCE</scope>
    <source>
        <strain evidence="1">Babe19</strain>
    </source>
</reference>
<protein>
    <submittedName>
        <fullName evidence="1">Uncharacterized protein</fullName>
    </submittedName>
</protein>
<dbReference type="EMBL" id="JANRMS010000100">
    <property type="protein sequence ID" value="KAJ3546804.1"/>
    <property type="molecule type" value="Genomic_DNA"/>
</dbReference>
<comment type="caution">
    <text evidence="1">The sequence shown here is derived from an EMBL/GenBank/DDBJ whole genome shotgun (WGS) entry which is preliminary data.</text>
</comment>
<evidence type="ECO:0000313" key="1">
    <source>
        <dbReference type="EMBL" id="KAJ3546804.1"/>
    </source>
</evidence>
<proteinExistence type="predicted"/>
<keyword evidence="2" id="KW-1185">Reference proteome</keyword>
<gene>
    <name evidence="1" type="ORF">NM208_g1826</name>
</gene>
<organism evidence="1 2">
    <name type="scientific">Fusarium decemcellulare</name>
    <dbReference type="NCBI Taxonomy" id="57161"/>
    <lineage>
        <taxon>Eukaryota</taxon>
        <taxon>Fungi</taxon>
        <taxon>Dikarya</taxon>
        <taxon>Ascomycota</taxon>
        <taxon>Pezizomycotina</taxon>
        <taxon>Sordariomycetes</taxon>
        <taxon>Hypocreomycetidae</taxon>
        <taxon>Hypocreales</taxon>
        <taxon>Nectriaceae</taxon>
        <taxon>Fusarium</taxon>
        <taxon>Fusarium decemcellulare species complex</taxon>
    </lineage>
</organism>
<accession>A0ACC1SUJ1</accession>
<name>A0ACC1SUJ1_9HYPO</name>
<sequence length="1153" mass="126231">MLVDSVTPQLSEAVGDPCPTEPAVWQRLLDSASKYPNRLAVASLHQPQGLYGIPTGSSKSAYLRWSYADLNVAVDRFASSLWRLGARPGTSLATFLDNRVEFVIAYWAAHKLGCPLVPINPRTLINRDEAEHMLSTAGVSIVILQDVKQSHMLEASRNEIKIKVFVSGTPPDASWNSFSALMEKSSSDTETEIPESNKYAEDLVTILFTSGTTSKPKGVPHTNTTLNAFCQNLGLGGTSHTNMFCSVLPNNHAMGYFFPLHFMMHGGAIVFPSPTFDASAMADALEAEQITHTAIVPTVLSALIDVLESRDTGVGSALQDVCLSGSSVTPENIRQVFTKLGSKGVSTGFGMTEGSPIWTASKENAEDLVAGGSVISGPASRGARVRICAPDSRTPLPVGQLGEIHQTGPGTIKSYLGMEKVAEQFYEDEQGRTWFVTGDQAVMHPDGRFSVTGRYKDMIIRGGENIAPAAIEAIISQHCDIQGYVVGAPDAIAGEIPILVLQDKHNETSADILDAVRRHLGPPFVPERILMLSELGLEDVPRTTSAKVQKAQLASIVRDFLDGEKAAAEGTSEGSVHNEVLTAYFKSTGVPVDKLDINANTSQFADSIAFMRVRDYLRKSIGHALSIKEMTEYPTIAAQIKLLQDRAPSNKRSTPVKAEPTEPPSMDELEILFGGVHQARYMVDRVSEVLEGKGFSWSQVSAIIPTHDYMQVLLDSHIIDTWNFAIVVQANGNSVKDLRTALQKTLPYHPILTSFVVVDGEKKAHYVTLRAHENLWNTCLIDHGSVDTVEELEQMAVNFPRPSLSKMPGPLFSCLLIHAKETNSAAMIMYLHHIVQDASSLRLFLDDLNRSLEAPTTSLIPHTDFKSWADSYLSLRYSPAATRSVKFHVRRLRDLHKHKAALYPPARVPRQAITESPDGLDHGFEAPGLINLKKENPKIAAAVVLKAAMALVNVHRTGYSHSIFCNFEAGRRKFPFVPEAVQAFNPDAFESSDVNGPVMQGVCNLIEVPRQETAMAFLDRLHQEQDQLTEHAHAPLSRIIQELNAEGDGKGDVIIEAHRTQFTTWVPGLLGEYDRIEVGKIAIRCAAGLVVVGALGGPNATTYMLSMRWDVANYSRQETNAFVQDLQSAVLWLTTATNWDRPVIEFLQGIERN</sequence>
<evidence type="ECO:0000313" key="2">
    <source>
        <dbReference type="Proteomes" id="UP001148629"/>
    </source>
</evidence>
<dbReference type="Proteomes" id="UP001148629">
    <property type="component" value="Unassembled WGS sequence"/>
</dbReference>